<dbReference type="InterPro" id="IPR011990">
    <property type="entry name" value="TPR-like_helical_dom_sf"/>
</dbReference>
<gene>
    <name evidence="1" type="ORF">S12H4_10481</name>
</gene>
<accession>X1R9G2</accession>
<name>X1R9G2_9ZZZZ</name>
<feature type="non-terminal residue" evidence="1">
    <location>
        <position position="1"/>
    </location>
</feature>
<proteinExistence type="predicted"/>
<sequence>GKYADAWKSCSKALKIFEDIENSEGIADSQYKLGLTYLEQKSYVEALKIHEDALNTLTQSGSGKIPLAKVLKSNIKLIKSKI</sequence>
<dbReference type="EMBL" id="BARW01004490">
    <property type="protein sequence ID" value="GAI63656.1"/>
    <property type="molecule type" value="Genomic_DNA"/>
</dbReference>
<dbReference type="SUPFAM" id="SSF48452">
    <property type="entry name" value="TPR-like"/>
    <property type="match status" value="1"/>
</dbReference>
<evidence type="ECO:0000313" key="1">
    <source>
        <dbReference type="EMBL" id="GAI63656.1"/>
    </source>
</evidence>
<reference evidence="1" key="1">
    <citation type="journal article" date="2014" name="Front. Microbiol.">
        <title>High frequency of phylogenetically diverse reductive dehalogenase-homologous genes in deep subseafloor sedimentary metagenomes.</title>
        <authorList>
            <person name="Kawai M."/>
            <person name="Futagami T."/>
            <person name="Toyoda A."/>
            <person name="Takaki Y."/>
            <person name="Nishi S."/>
            <person name="Hori S."/>
            <person name="Arai W."/>
            <person name="Tsubouchi T."/>
            <person name="Morono Y."/>
            <person name="Uchiyama I."/>
            <person name="Ito T."/>
            <person name="Fujiyama A."/>
            <person name="Inagaki F."/>
            <person name="Takami H."/>
        </authorList>
    </citation>
    <scope>NUCLEOTIDE SEQUENCE</scope>
    <source>
        <strain evidence="1">Expedition CK06-06</strain>
    </source>
</reference>
<protein>
    <submittedName>
        <fullName evidence="1">Uncharacterized protein</fullName>
    </submittedName>
</protein>
<dbReference type="AlphaFoldDB" id="X1R9G2"/>
<dbReference type="Pfam" id="PF13424">
    <property type="entry name" value="TPR_12"/>
    <property type="match status" value="1"/>
</dbReference>
<organism evidence="1">
    <name type="scientific">marine sediment metagenome</name>
    <dbReference type="NCBI Taxonomy" id="412755"/>
    <lineage>
        <taxon>unclassified sequences</taxon>
        <taxon>metagenomes</taxon>
        <taxon>ecological metagenomes</taxon>
    </lineage>
</organism>
<dbReference type="Gene3D" id="1.25.40.10">
    <property type="entry name" value="Tetratricopeptide repeat domain"/>
    <property type="match status" value="1"/>
</dbReference>
<comment type="caution">
    <text evidence="1">The sequence shown here is derived from an EMBL/GenBank/DDBJ whole genome shotgun (WGS) entry which is preliminary data.</text>
</comment>